<dbReference type="InterPro" id="IPR021491">
    <property type="entry name" value="DUF3145"/>
</dbReference>
<comment type="caution">
    <text evidence="1">The sequence shown here is derived from an EMBL/GenBank/DDBJ whole genome shotgun (WGS) entry which is preliminary data.</text>
</comment>
<reference evidence="2" key="1">
    <citation type="journal article" date="2019" name="Int. J. Syst. Evol. Microbiol.">
        <title>The Global Catalogue of Microorganisms (GCM) 10K type strain sequencing project: providing services to taxonomists for standard genome sequencing and annotation.</title>
        <authorList>
            <consortium name="The Broad Institute Genomics Platform"/>
            <consortium name="The Broad Institute Genome Sequencing Center for Infectious Disease"/>
            <person name="Wu L."/>
            <person name="Ma J."/>
        </authorList>
    </citation>
    <scope>NUCLEOTIDE SEQUENCE [LARGE SCALE GENOMIC DNA]</scope>
    <source>
        <strain evidence="2">NBRC 108894</strain>
    </source>
</reference>
<dbReference type="EMBL" id="BSVB01000001">
    <property type="protein sequence ID" value="GMA96769.1"/>
    <property type="molecule type" value="Genomic_DNA"/>
</dbReference>
<proteinExistence type="predicted"/>
<evidence type="ECO:0008006" key="3">
    <source>
        <dbReference type="Google" id="ProtNLM"/>
    </source>
</evidence>
<evidence type="ECO:0000313" key="2">
    <source>
        <dbReference type="Proteomes" id="UP001157034"/>
    </source>
</evidence>
<name>A0ABQ6KDG4_9MICO</name>
<keyword evidence="2" id="KW-1185">Reference proteome</keyword>
<dbReference type="Pfam" id="PF11343">
    <property type="entry name" value="DUF3145"/>
    <property type="match status" value="1"/>
</dbReference>
<accession>A0ABQ6KDG4</accession>
<protein>
    <recommendedName>
        <fullName evidence="3">DUF3145 domain-containing protein</fullName>
    </recommendedName>
</protein>
<gene>
    <name evidence="1" type="ORF">GCM10025881_35930</name>
</gene>
<evidence type="ECO:0000313" key="1">
    <source>
        <dbReference type="EMBL" id="GMA96769.1"/>
    </source>
</evidence>
<organism evidence="1 2">
    <name type="scientific">Pseudolysinimonas kribbensis</name>
    <dbReference type="NCBI Taxonomy" id="433641"/>
    <lineage>
        <taxon>Bacteria</taxon>
        <taxon>Bacillati</taxon>
        <taxon>Actinomycetota</taxon>
        <taxon>Actinomycetes</taxon>
        <taxon>Micrococcales</taxon>
        <taxon>Microbacteriaceae</taxon>
        <taxon>Pseudolysinimonas</taxon>
    </lineage>
</organism>
<dbReference type="Proteomes" id="UP001157034">
    <property type="component" value="Unassembled WGS sequence"/>
</dbReference>
<sequence>MTMQVERGLNTRALSRGVVYIHSAPRALCPHVEWAAGRALGRAVNFDWREQPVLRGAQRTEYYWEGPRGTGAALASALRGWEHLRYEVTEDAGLGTDGGRWMHTPDLGVFYAQTDTAGNLVVPEDRIRFAMESAGSDAFELHRELRLALGQAWDDELEVFRHAGQDSPVVWLHKVG</sequence>